<feature type="compositionally biased region" description="Polar residues" evidence="1">
    <location>
        <begin position="7"/>
        <end position="16"/>
    </location>
</feature>
<protein>
    <submittedName>
        <fullName evidence="2">Uncharacterized protein</fullName>
    </submittedName>
</protein>
<comment type="caution">
    <text evidence="2">The sequence shown here is derived from an EMBL/GenBank/DDBJ whole genome shotgun (WGS) entry which is preliminary data.</text>
</comment>
<gene>
    <name evidence="2" type="ORF">HanXRQr2_Chr04g0168431</name>
</gene>
<feature type="region of interest" description="Disordered" evidence="1">
    <location>
        <begin position="1"/>
        <end position="38"/>
    </location>
</feature>
<name>A0A9K3J8C8_HELAN</name>
<dbReference type="Gramene" id="mRNA:HanXRQr2_Chr04g0168431">
    <property type="protein sequence ID" value="mRNA:HanXRQr2_Chr04g0168431"/>
    <property type="gene ID" value="HanXRQr2_Chr04g0168431"/>
</dbReference>
<evidence type="ECO:0000256" key="1">
    <source>
        <dbReference type="SAM" id="MobiDB-lite"/>
    </source>
</evidence>
<proteinExistence type="predicted"/>
<dbReference type="AlphaFoldDB" id="A0A9K3J8C8"/>
<sequence>MDDDSVDVSSNLTNSDIDGIYNEEDVEVSDCEGDKKGDPDYNPIEFEWKYDRHFRLSADLAEASRIDMTMEMYVQNLDGVDTLISFRGEKNGGGFRYEALKWRTKFTKPNGINPPATCTFVYCPVQNKLILKKVVK</sequence>
<accession>A0A9K3J8C8</accession>
<feature type="compositionally biased region" description="Acidic residues" evidence="1">
    <location>
        <begin position="21"/>
        <end position="31"/>
    </location>
</feature>
<keyword evidence="3" id="KW-1185">Reference proteome</keyword>
<evidence type="ECO:0000313" key="2">
    <source>
        <dbReference type="EMBL" id="KAF5810357.1"/>
    </source>
</evidence>
<organism evidence="2 3">
    <name type="scientific">Helianthus annuus</name>
    <name type="common">Common sunflower</name>
    <dbReference type="NCBI Taxonomy" id="4232"/>
    <lineage>
        <taxon>Eukaryota</taxon>
        <taxon>Viridiplantae</taxon>
        <taxon>Streptophyta</taxon>
        <taxon>Embryophyta</taxon>
        <taxon>Tracheophyta</taxon>
        <taxon>Spermatophyta</taxon>
        <taxon>Magnoliopsida</taxon>
        <taxon>eudicotyledons</taxon>
        <taxon>Gunneridae</taxon>
        <taxon>Pentapetalae</taxon>
        <taxon>asterids</taxon>
        <taxon>campanulids</taxon>
        <taxon>Asterales</taxon>
        <taxon>Asteraceae</taxon>
        <taxon>Asteroideae</taxon>
        <taxon>Heliantheae alliance</taxon>
        <taxon>Heliantheae</taxon>
        <taxon>Helianthus</taxon>
    </lineage>
</organism>
<dbReference type="EMBL" id="MNCJ02000319">
    <property type="protein sequence ID" value="KAF5810357.1"/>
    <property type="molecule type" value="Genomic_DNA"/>
</dbReference>
<reference evidence="2" key="2">
    <citation type="submission" date="2020-06" db="EMBL/GenBank/DDBJ databases">
        <title>Helianthus annuus Genome sequencing and assembly Release 2.</title>
        <authorList>
            <person name="Gouzy J."/>
            <person name="Langlade N."/>
            <person name="Munos S."/>
        </authorList>
    </citation>
    <scope>NUCLEOTIDE SEQUENCE</scope>
    <source>
        <tissue evidence="2">Leaves</tissue>
    </source>
</reference>
<reference evidence="2" key="1">
    <citation type="journal article" date="2017" name="Nature">
        <title>The sunflower genome provides insights into oil metabolism, flowering and Asterid evolution.</title>
        <authorList>
            <person name="Badouin H."/>
            <person name="Gouzy J."/>
            <person name="Grassa C.J."/>
            <person name="Murat F."/>
            <person name="Staton S.E."/>
            <person name="Cottret L."/>
            <person name="Lelandais-Briere C."/>
            <person name="Owens G.L."/>
            <person name="Carrere S."/>
            <person name="Mayjonade B."/>
            <person name="Legrand L."/>
            <person name="Gill N."/>
            <person name="Kane N.C."/>
            <person name="Bowers J.E."/>
            <person name="Hubner S."/>
            <person name="Bellec A."/>
            <person name="Berard A."/>
            <person name="Berges H."/>
            <person name="Blanchet N."/>
            <person name="Boniface M.C."/>
            <person name="Brunel D."/>
            <person name="Catrice O."/>
            <person name="Chaidir N."/>
            <person name="Claudel C."/>
            <person name="Donnadieu C."/>
            <person name="Faraut T."/>
            <person name="Fievet G."/>
            <person name="Helmstetter N."/>
            <person name="King M."/>
            <person name="Knapp S.J."/>
            <person name="Lai Z."/>
            <person name="Le Paslier M.C."/>
            <person name="Lippi Y."/>
            <person name="Lorenzon L."/>
            <person name="Mandel J.R."/>
            <person name="Marage G."/>
            <person name="Marchand G."/>
            <person name="Marquand E."/>
            <person name="Bret-Mestries E."/>
            <person name="Morien E."/>
            <person name="Nambeesan S."/>
            <person name="Nguyen T."/>
            <person name="Pegot-Espagnet P."/>
            <person name="Pouilly N."/>
            <person name="Raftis F."/>
            <person name="Sallet E."/>
            <person name="Schiex T."/>
            <person name="Thomas J."/>
            <person name="Vandecasteele C."/>
            <person name="Vares D."/>
            <person name="Vear F."/>
            <person name="Vautrin S."/>
            <person name="Crespi M."/>
            <person name="Mangin B."/>
            <person name="Burke J.M."/>
            <person name="Salse J."/>
            <person name="Munos S."/>
            <person name="Vincourt P."/>
            <person name="Rieseberg L.H."/>
            <person name="Langlade N.B."/>
        </authorList>
    </citation>
    <scope>NUCLEOTIDE SEQUENCE</scope>
    <source>
        <tissue evidence="2">Leaves</tissue>
    </source>
</reference>
<dbReference type="Proteomes" id="UP000215914">
    <property type="component" value="Unassembled WGS sequence"/>
</dbReference>
<evidence type="ECO:0000313" key="3">
    <source>
        <dbReference type="Proteomes" id="UP000215914"/>
    </source>
</evidence>